<dbReference type="PROSITE" id="PS01348">
    <property type="entry name" value="MRAY_2"/>
    <property type="match status" value="1"/>
</dbReference>
<keyword evidence="12 14" id="KW-0460">Magnesium</keyword>
<dbReference type="InterPro" id="IPR000715">
    <property type="entry name" value="Glycosyl_transferase_4"/>
</dbReference>
<reference evidence="15 16" key="2">
    <citation type="journal article" date="2016" name="ISME J.">
        <title>Characterization of the first cultured representative of Verrucomicrobia subdivision 5 indicates the proposal of a novel phylum.</title>
        <authorList>
            <person name="Spring S."/>
            <person name="Bunk B."/>
            <person name="Sproer C."/>
            <person name="Schumann P."/>
            <person name="Rohde M."/>
            <person name="Tindall B.J."/>
            <person name="Klenk H.P."/>
        </authorList>
    </citation>
    <scope>NUCLEOTIDE SEQUENCE [LARGE SCALE GENOMIC DNA]</scope>
    <source>
        <strain evidence="15 16">L21-Fru-AB</strain>
    </source>
</reference>
<dbReference type="InterPro" id="IPR018480">
    <property type="entry name" value="PNAcMuramoyl-5peptid_Trfase_CS"/>
</dbReference>
<dbReference type="EC" id="2.7.8.13" evidence="12 13"/>
<evidence type="ECO:0000256" key="11">
    <source>
        <dbReference type="ARBA" id="ARBA00023316"/>
    </source>
</evidence>
<dbReference type="PANTHER" id="PTHR22926:SF5">
    <property type="entry name" value="PHOSPHO-N-ACETYLMURAMOYL-PENTAPEPTIDE-TRANSFERASE HOMOLOG"/>
    <property type="match status" value="1"/>
</dbReference>
<evidence type="ECO:0000256" key="12">
    <source>
        <dbReference type="HAMAP-Rule" id="MF_00038"/>
    </source>
</evidence>
<dbReference type="Pfam" id="PF00953">
    <property type="entry name" value="Glycos_transf_4"/>
    <property type="match status" value="1"/>
</dbReference>
<keyword evidence="6 12" id="KW-0133">Cell shape</keyword>
<dbReference type="CDD" id="cd06852">
    <property type="entry name" value="GT_MraY"/>
    <property type="match status" value="1"/>
</dbReference>
<evidence type="ECO:0000256" key="3">
    <source>
        <dbReference type="ARBA" id="ARBA00022618"/>
    </source>
</evidence>
<evidence type="ECO:0000256" key="13">
    <source>
        <dbReference type="NCBIfam" id="TIGR00445"/>
    </source>
</evidence>
<dbReference type="OrthoDB" id="9805475at2"/>
<evidence type="ECO:0000256" key="7">
    <source>
        <dbReference type="ARBA" id="ARBA00022984"/>
    </source>
</evidence>
<dbReference type="Proteomes" id="UP000035268">
    <property type="component" value="Chromosome"/>
</dbReference>
<dbReference type="STRING" id="1307763.L21SP4_01760"/>
<feature type="binding site" evidence="14">
    <location>
        <position position="270"/>
    </location>
    <ligand>
        <name>Mg(2+)</name>
        <dbReference type="ChEBI" id="CHEBI:18420"/>
    </ligand>
</feature>
<keyword evidence="10 12" id="KW-0131">Cell cycle</keyword>
<evidence type="ECO:0000256" key="5">
    <source>
        <dbReference type="ARBA" id="ARBA00022692"/>
    </source>
</evidence>
<dbReference type="KEGG" id="vbl:L21SP4_01760"/>
<feature type="transmembrane region" description="Helical" evidence="12">
    <location>
        <begin position="169"/>
        <end position="188"/>
    </location>
</feature>
<keyword evidence="9 12" id="KW-0472">Membrane</keyword>
<evidence type="ECO:0000256" key="10">
    <source>
        <dbReference type="ARBA" id="ARBA00023306"/>
    </source>
</evidence>
<evidence type="ECO:0000256" key="2">
    <source>
        <dbReference type="ARBA" id="ARBA00005583"/>
    </source>
</evidence>
<evidence type="ECO:0000256" key="9">
    <source>
        <dbReference type="ARBA" id="ARBA00023136"/>
    </source>
</evidence>
<dbReference type="GO" id="GO:0051301">
    <property type="term" value="P:cell division"/>
    <property type="evidence" value="ECO:0007669"/>
    <property type="project" value="UniProtKB-KW"/>
</dbReference>
<dbReference type="NCBIfam" id="TIGR00445">
    <property type="entry name" value="mraY"/>
    <property type="match status" value="1"/>
</dbReference>
<gene>
    <name evidence="12 15" type="primary">mraY</name>
    <name evidence="15" type="ORF">L21SP4_01760</name>
</gene>
<sequence length="381" mass="41837">MLYDLHEWTEVWSVLRIFRYITVRTFGAAGTAFVLSLIFGPLVIRRLSQWNIGQQIRGDEVMRGHRVKAGTPTMGGVLIVGCAAAATILWARPGEPLVWCCLATMVFMGAVGAMDDVLKIRCRNSTGLREWGKLGLQGLWALALLWYLWQDEANRERTQQLFIPFLKDPVVPAMGFVFTLVFVFGVMAGSSNAVNLTDGLDGLAVGCGNAAVLAYLVMAYATGHAVFAEYLQIPHVAGAGELAVFCGALLGAGLGFLWFNCHPARVFMGDTGSLAIGGSIAAVALIVKQELVLLIVGGVFVLEALSVILQRGWFKYTRRRYGEGRRIFRCAPLHHHFEQQELARAKAEGRTPDSIENRIVVRFWILAIIFALLGIATLKIR</sequence>
<dbReference type="UniPathway" id="UPA00219"/>
<dbReference type="GO" id="GO:0008360">
    <property type="term" value="P:regulation of cell shape"/>
    <property type="evidence" value="ECO:0007669"/>
    <property type="project" value="UniProtKB-KW"/>
</dbReference>
<comment type="similarity">
    <text evidence="2 12">Belongs to the glycosyltransferase 4 family. MraY subfamily.</text>
</comment>
<organism evidence="15 16">
    <name type="scientific">Kiritimatiella glycovorans</name>
    <dbReference type="NCBI Taxonomy" id="1307763"/>
    <lineage>
        <taxon>Bacteria</taxon>
        <taxon>Pseudomonadati</taxon>
        <taxon>Kiritimatiellota</taxon>
        <taxon>Kiritimatiellia</taxon>
        <taxon>Kiritimatiellales</taxon>
        <taxon>Kiritimatiellaceae</taxon>
        <taxon>Kiritimatiella</taxon>
    </lineage>
</organism>
<keyword evidence="12 14" id="KW-0479">Metal-binding</keyword>
<protein>
    <recommendedName>
        <fullName evidence="12 13">Phospho-N-acetylmuramoyl-pentapeptide-transferase</fullName>
        <ecNumber evidence="12 13">2.7.8.13</ecNumber>
    </recommendedName>
    <alternativeName>
        <fullName evidence="12">UDP-MurNAc-pentapeptide phosphotransferase</fullName>
    </alternativeName>
</protein>
<dbReference type="AlphaFoldDB" id="A0A0G3EF84"/>
<feature type="transmembrane region" description="Helical" evidence="12">
    <location>
        <begin position="242"/>
        <end position="259"/>
    </location>
</feature>
<evidence type="ECO:0000313" key="16">
    <source>
        <dbReference type="Proteomes" id="UP000035268"/>
    </source>
</evidence>
<feature type="transmembrane region" description="Helical" evidence="12">
    <location>
        <begin position="20"/>
        <end position="44"/>
    </location>
</feature>
<dbReference type="Pfam" id="PF10555">
    <property type="entry name" value="MraY_sig1"/>
    <property type="match status" value="1"/>
</dbReference>
<dbReference type="HAMAP" id="MF_00038">
    <property type="entry name" value="MraY"/>
    <property type="match status" value="1"/>
</dbReference>
<dbReference type="PANTHER" id="PTHR22926">
    <property type="entry name" value="PHOSPHO-N-ACETYLMURAMOYL-PENTAPEPTIDE-TRANSFERASE"/>
    <property type="match status" value="1"/>
</dbReference>
<dbReference type="EMBL" id="CP010904">
    <property type="protein sequence ID" value="AKJ64998.1"/>
    <property type="molecule type" value="Genomic_DNA"/>
</dbReference>
<feature type="transmembrane region" description="Helical" evidence="12">
    <location>
        <begin position="96"/>
        <end position="118"/>
    </location>
</feature>
<dbReference type="GO" id="GO:0071555">
    <property type="term" value="P:cell wall organization"/>
    <property type="evidence" value="ECO:0007669"/>
    <property type="project" value="UniProtKB-KW"/>
</dbReference>
<dbReference type="GO" id="GO:0046872">
    <property type="term" value="F:metal ion binding"/>
    <property type="evidence" value="ECO:0007669"/>
    <property type="project" value="UniProtKB-KW"/>
</dbReference>
<feature type="transmembrane region" description="Helical" evidence="12">
    <location>
        <begin position="266"/>
        <end position="285"/>
    </location>
</feature>
<comment type="cofactor">
    <cofactor evidence="12 14">
        <name>Mg(2+)</name>
        <dbReference type="ChEBI" id="CHEBI:18420"/>
    </cofactor>
</comment>
<keyword evidence="8 12" id="KW-1133">Transmembrane helix</keyword>
<name>A0A0G3EF84_9BACT</name>
<keyword evidence="5 12" id="KW-0812">Transmembrane</keyword>
<keyword evidence="7 12" id="KW-0573">Peptidoglycan synthesis</keyword>
<comment type="subcellular location">
    <subcellularLocation>
        <location evidence="12">Cell membrane</location>
        <topology evidence="12">Multi-pass membrane protein</topology>
    </subcellularLocation>
    <subcellularLocation>
        <location evidence="1">Membrane</location>
        <topology evidence="1">Multi-pass membrane protein</topology>
    </subcellularLocation>
</comment>
<feature type="binding site" evidence="14">
    <location>
        <position position="195"/>
    </location>
    <ligand>
        <name>Mg(2+)</name>
        <dbReference type="ChEBI" id="CHEBI:18420"/>
    </ligand>
</feature>
<comment type="pathway">
    <text evidence="12">Cell wall biogenesis; peptidoglycan biosynthesis.</text>
</comment>
<keyword evidence="3 12" id="KW-0132">Cell division</keyword>
<feature type="transmembrane region" description="Helical" evidence="12">
    <location>
        <begin position="72"/>
        <end position="90"/>
    </location>
</feature>
<dbReference type="InterPro" id="IPR003524">
    <property type="entry name" value="PNAcMuramoyl-5peptid_Trfase"/>
</dbReference>
<keyword evidence="4 12" id="KW-0808">Transferase</keyword>
<feature type="transmembrane region" description="Helical" evidence="12">
    <location>
        <begin position="200"/>
        <end position="222"/>
    </location>
</feature>
<keyword evidence="16" id="KW-1185">Reference proteome</keyword>
<keyword evidence="11 12" id="KW-0961">Cell wall biogenesis/degradation</keyword>
<dbReference type="PATRIC" id="fig|1609981.3.peg.1826"/>
<dbReference type="GO" id="GO:0008963">
    <property type="term" value="F:phospho-N-acetylmuramoyl-pentapeptide-transferase activity"/>
    <property type="evidence" value="ECO:0007669"/>
    <property type="project" value="UniProtKB-UniRule"/>
</dbReference>
<evidence type="ECO:0000256" key="6">
    <source>
        <dbReference type="ARBA" id="ARBA00022960"/>
    </source>
</evidence>
<reference evidence="16" key="1">
    <citation type="submission" date="2015-02" db="EMBL/GenBank/DDBJ databases">
        <title>Description and complete genome sequence of the first cultured representative of the subdivision 5 of the Verrucomicrobia phylum.</title>
        <authorList>
            <person name="Spring S."/>
            <person name="Bunk B."/>
            <person name="Sproer C."/>
            <person name="Klenk H.-P."/>
        </authorList>
    </citation>
    <scope>NUCLEOTIDE SEQUENCE [LARGE SCALE GENOMIC DNA]</scope>
    <source>
        <strain evidence="16">L21-Fru-AB</strain>
    </source>
</reference>
<dbReference type="GO" id="GO:0005886">
    <property type="term" value="C:plasma membrane"/>
    <property type="evidence" value="ECO:0007669"/>
    <property type="project" value="UniProtKB-SubCell"/>
</dbReference>
<proteinExistence type="inferred from homology"/>
<evidence type="ECO:0000256" key="1">
    <source>
        <dbReference type="ARBA" id="ARBA00004141"/>
    </source>
</evidence>
<dbReference type="RefSeq" id="WP_052882270.1">
    <property type="nucleotide sequence ID" value="NZ_CP010904.1"/>
</dbReference>
<comment type="catalytic activity">
    <reaction evidence="12">
        <text>UDP-N-acetyl-alpha-D-muramoyl-L-alanyl-gamma-D-glutamyl-meso-2,6-diaminopimeloyl-D-alanyl-D-alanine + di-trans,octa-cis-undecaprenyl phosphate = di-trans,octa-cis-undecaprenyl diphospho-N-acetyl-alpha-D-muramoyl-L-alanyl-D-glutamyl-meso-2,6-diaminopimeloyl-D-alanyl-D-alanine + UMP</text>
        <dbReference type="Rhea" id="RHEA:28386"/>
        <dbReference type="ChEBI" id="CHEBI:57865"/>
        <dbReference type="ChEBI" id="CHEBI:60392"/>
        <dbReference type="ChEBI" id="CHEBI:61386"/>
        <dbReference type="ChEBI" id="CHEBI:61387"/>
        <dbReference type="EC" id="2.7.8.13"/>
    </reaction>
</comment>
<evidence type="ECO:0000256" key="14">
    <source>
        <dbReference type="PIRSR" id="PIRSR600715-1"/>
    </source>
</evidence>
<feature type="transmembrane region" description="Helical" evidence="12">
    <location>
        <begin position="359"/>
        <end position="378"/>
    </location>
</feature>
<feature type="transmembrane region" description="Helical" evidence="12">
    <location>
        <begin position="291"/>
        <end position="309"/>
    </location>
</feature>
<evidence type="ECO:0000313" key="15">
    <source>
        <dbReference type="EMBL" id="AKJ64998.1"/>
    </source>
</evidence>
<evidence type="ECO:0000256" key="8">
    <source>
        <dbReference type="ARBA" id="ARBA00022989"/>
    </source>
</evidence>
<keyword evidence="12" id="KW-1003">Cell membrane</keyword>
<dbReference type="GO" id="GO:0009252">
    <property type="term" value="P:peptidoglycan biosynthetic process"/>
    <property type="evidence" value="ECO:0007669"/>
    <property type="project" value="UniProtKB-UniRule"/>
</dbReference>
<comment type="function">
    <text evidence="12">Catalyzes the initial step of the lipid cycle reactions in the biosynthesis of the cell wall peptidoglycan: transfers peptidoglycan precursor phospho-MurNAc-pentapeptide from UDP-MurNAc-pentapeptide onto the lipid carrier undecaprenyl phosphate, yielding undecaprenyl-pyrophosphoryl-MurNAc-pentapeptide, known as lipid I.</text>
</comment>
<dbReference type="PROSITE" id="PS01347">
    <property type="entry name" value="MRAY_1"/>
    <property type="match status" value="1"/>
</dbReference>
<dbReference type="GO" id="GO:0051992">
    <property type="term" value="F:UDP-N-acetylmuramoyl-L-alanyl-D-glutamyl-meso-2,6-diaminopimelyl-D-alanyl-D-alanine:undecaprenyl-phosphate transferase activity"/>
    <property type="evidence" value="ECO:0007669"/>
    <property type="project" value="RHEA"/>
</dbReference>
<evidence type="ECO:0000256" key="4">
    <source>
        <dbReference type="ARBA" id="ARBA00022679"/>
    </source>
</evidence>
<feature type="transmembrane region" description="Helical" evidence="12">
    <location>
        <begin position="130"/>
        <end position="149"/>
    </location>
</feature>
<accession>A0A0G3EF84</accession>